<dbReference type="Proteomes" id="UP000034952">
    <property type="component" value="Unassembled WGS sequence"/>
</dbReference>
<protein>
    <submittedName>
        <fullName evidence="1">Zn-dependent hydrolase of the metallo-beta-lactamase superfamily</fullName>
    </submittedName>
</protein>
<comment type="caution">
    <text evidence="1">The sequence shown here is derived from an EMBL/GenBank/DDBJ whole genome shotgun (WGS) entry which is preliminary data.</text>
</comment>
<evidence type="ECO:0000313" key="1">
    <source>
        <dbReference type="EMBL" id="KKP66972.1"/>
    </source>
</evidence>
<dbReference type="Gene3D" id="3.60.15.10">
    <property type="entry name" value="Ribonuclease Z/Hydroxyacylglutathione hydrolase-like"/>
    <property type="match status" value="1"/>
</dbReference>
<keyword evidence="1" id="KW-0378">Hydrolase</keyword>
<proteinExistence type="predicted"/>
<reference evidence="1 2" key="1">
    <citation type="journal article" date="2015" name="Nature">
        <title>rRNA introns, odd ribosomes, and small enigmatic genomes across a large radiation of phyla.</title>
        <authorList>
            <person name="Brown C.T."/>
            <person name="Hug L.A."/>
            <person name="Thomas B.C."/>
            <person name="Sharon I."/>
            <person name="Castelle C.J."/>
            <person name="Singh A."/>
            <person name="Wilkins M.J."/>
            <person name="Williams K.H."/>
            <person name="Banfield J.F."/>
        </authorList>
    </citation>
    <scope>NUCLEOTIDE SEQUENCE [LARGE SCALE GENOMIC DNA]</scope>
</reference>
<sequence length="208" mass="23015">MIITYFGKQFFKIAQGDLVVAVNPISKDSKGDVKGSRFGSDIALCTTNHPDYNGFDMVMHGDNVPFEVKGPGDYEIKDIFIKGIMTESILNEKKYINTIYSLTIDNISICFLGCMSNNKISAEIRGDIGSPDILFVPIGNHDLLDPTEAYKLAVSLEPKIIIPMDYDEKTLKAFLKEGGQDKVEPVEKLTLKVKDLTGREGEIIVLSS</sequence>
<dbReference type="PANTHER" id="PTHR39189">
    <property type="entry name" value="UPF0173 METAL-DEPENDENT HYDROLASE YTKL"/>
    <property type="match status" value="1"/>
</dbReference>
<name>A0A0G0EI16_9BACT</name>
<evidence type="ECO:0000313" key="2">
    <source>
        <dbReference type="Proteomes" id="UP000034952"/>
    </source>
</evidence>
<organism evidence="1 2">
    <name type="scientific">Candidatus Nomurabacteria bacterium GW2011_GWE1_35_16</name>
    <dbReference type="NCBI Taxonomy" id="1618761"/>
    <lineage>
        <taxon>Bacteria</taxon>
        <taxon>Candidatus Nomuraibacteriota</taxon>
    </lineage>
</organism>
<dbReference type="GO" id="GO:0016787">
    <property type="term" value="F:hydrolase activity"/>
    <property type="evidence" value="ECO:0007669"/>
    <property type="project" value="UniProtKB-KW"/>
</dbReference>
<accession>A0A0G0EI16</accession>
<dbReference type="PANTHER" id="PTHR39189:SF1">
    <property type="entry name" value="UPF0173 METAL-DEPENDENT HYDROLASE YTKL"/>
    <property type="match status" value="1"/>
</dbReference>
<dbReference type="InterPro" id="IPR036866">
    <property type="entry name" value="RibonucZ/Hydroxyglut_hydro"/>
</dbReference>
<dbReference type="SUPFAM" id="SSF56281">
    <property type="entry name" value="Metallo-hydrolase/oxidoreductase"/>
    <property type="match status" value="1"/>
</dbReference>
<gene>
    <name evidence="1" type="ORF">UR64_C0001G0051</name>
</gene>
<dbReference type="AlphaFoldDB" id="A0A0G0EI16"/>
<dbReference type="EMBL" id="LBPY01000001">
    <property type="protein sequence ID" value="KKP66972.1"/>
    <property type="molecule type" value="Genomic_DNA"/>
</dbReference>
<dbReference type="Pfam" id="PF13483">
    <property type="entry name" value="Lactamase_B_3"/>
    <property type="match status" value="1"/>
</dbReference>